<name>A0ABT0Y865_9ACTN</name>
<evidence type="ECO:0000313" key="2">
    <source>
        <dbReference type="EMBL" id="MCM4082226.1"/>
    </source>
</evidence>
<organism evidence="2 3">
    <name type="scientific">Paractinoplanes hotanensis</name>
    <dbReference type="NCBI Taxonomy" id="2906497"/>
    <lineage>
        <taxon>Bacteria</taxon>
        <taxon>Bacillati</taxon>
        <taxon>Actinomycetota</taxon>
        <taxon>Actinomycetes</taxon>
        <taxon>Micromonosporales</taxon>
        <taxon>Micromonosporaceae</taxon>
        <taxon>Paractinoplanes</taxon>
    </lineage>
</organism>
<dbReference type="EMBL" id="JAMQOL010000047">
    <property type="protein sequence ID" value="MCM4082226.1"/>
    <property type="molecule type" value="Genomic_DNA"/>
</dbReference>
<protein>
    <submittedName>
        <fullName evidence="2">Uncharacterized protein</fullName>
    </submittedName>
</protein>
<evidence type="ECO:0000313" key="3">
    <source>
        <dbReference type="Proteomes" id="UP001523216"/>
    </source>
</evidence>
<dbReference type="RefSeq" id="WP_251801946.1">
    <property type="nucleotide sequence ID" value="NZ_JAMQOL010000047.1"/>
</dbReference>
<dbReference type="Proteomes" id="UP001523216">
    <property type="component" value="Unassembled WGS sequence"/>
</dbReference>
<accession>A0ABT0Y865</accession>
<keyword evidence="3" id="KW-1185">Reference proteome</keyword>
<feature type="region of interest" description="Disordered" evidence="1">
    <location>
        <begin position="229"/>
        <end position="253"/>
    </location>
</feature>
<comment type="caution">
    <text evidence="2">The sequence shown here is derived from an EMBL/GenBank/DDBJ whole genome shotgun (WGS) entry which is preliminary data.</text>
</comment>
<proteinExistence type="predicted"/>
<sequence>MLTFNARHAELAWQRRRRDPIAGYALALLFAVPTGRPARSRDTMMLNGDDWVGGVEVAAASRVWLAGPESADLPDMLYRLECQVTDQRDTDGWVLREQLTTSLDDTLSEDAFWVGVGVSSLDTATGTWAQTGDQALSHAHVPGTIRLLLNVGATPIPDLALLVGERRGIGEYNARTIHSSHRMSSFDINAPYPYALVGVEQLLANPWHETVLRRMHGLFGALHTSRHFARPLGRPPKGSLWRGALEQPKGRQS</sequence>
<evidence type="ECO:0000256" key="1">
    <source>
        <dbReference type="SAM" id="MobiDB-lite"/>
    </source>
</evidence>
<reference evidence="2 3" key="1">
    <citation type="submission" date="2022-06" db="EMBL/GenBank/DDBJ databases">
        <title>Actinoplanes abujensis sp. nov., isolated from Nigerian arid soil.</title>
        <authorList>
            <person name="Ding P."/>
        </authorList>
    </citation>
    <scope>NUCLEOTIDE SEQUENCE [LARGE SCALE GENOMIC DNA]</scope>
    <source>
        <strain evidence="3">TRM88002</strain>
    </source>
</reference>
<gene>
    <name evidence="2" type="ORF">LXN57_32135</name>
</gene>